<name>A0AAN7TV91_9MYCE</name>
<dbReference type="Gene3D" id="2.130.10.10">
    <property type="entry name" value="YVTN repeat-like/Quinoprotein amine dehydrogenase"/>
    <property type="match status" value="2"/>
</dbReference>
<evidence type="ECO:0000259" key="10">
    <source>
        <dbReference type="SMART" id="SM01166"/>
    </source>
</evidence>
<evidence type="ECO:0000256" key="3">
    <source>
        <dbReference type="ARBA" id="ARBA00022490"/>
    </source>
</evidence>
<accession>A0AAN7TV91</accession>
<dbReference type="AlphaFoldDB" id="A0AAN7TV91"/>
<feature type="compositionally biased region" description="Polar residues" evidence="9">
    <location>
        <begin position="364"/>
        <end position="380"/>
    </location>
</feature>
<evidence type="ECO:0000256" key="5">
    <source>
        <dbReference type="ARBA" id="ARBA00022737"/>
    </source>
</evidence>
<proteinExistence type="inferred from homology"/>
<dbReference type="InterPro" id="IPR015943">
    <property type="entry name" value="WD40/YVTN_repeat-like_dom_sf"/>
</dbReference>
<gene>
    <name evidence="11" type="ORF">RB653_007206</name>
</gene>
<keyword evidence="4 7" id="KW-0853">WD repeat</keyword>
<comment type="similarity">
    <text evidence="2 8">Belongs to the WD repeat coronin family.</text>
</comment>
<evidence type="ECO:0000256" key="8">
    <source>
        <dbReference type="RuleBase" id="RU280818"/>
    </source>
</evidence>
<comment type="caution">
    <text evidence="11">The sequence shown here is derived from an EMBL/GenBank/DDBJ whole genome shotgun (WGS) entry which is preliminary data.</text>
</comment>
<dbReference type="SMART" id="SM01167">
    <property type="entry name" value="DUF1900"/>
    <property type="match status" value="2"/>
</dbReference>
<evidence type="ECO:0000313" key="12">
    <source>
        <dbReference type="Proteomes" id="UP001344447"/>
    </source>
</evidence>
<dbReference type="Pfam" id="PF00400">
    <property type="entry name" value="WD40"/>
    <property type="match status" value="4"/>
</dbReference>
<dbReference type="InterPro" id="IPR001680">
    <property type="entry name" value="WD40_rpt"/>
</dbReference>
<feature type="region of interest" description="Disordered" evidence="9">
    <location>
        <begin position="387"/>
        <end position="480"/>
    </location>
</feature>
<dbReference type="PROSITE" id="PS50294">
    <property type="entry name" value="WD_REPEATS_REGION"/>
    <property type="match status" value="3"/>
</dbReference>
<dbReference type="Proteomes" id="UP001344447">
    <property type="component" value="Unassembled WGS sequence"/>
</dbReference>
<dbReference type="PROSITE" id="PS00678">
    <property type="entry name" value="WD_REPEATS_1"/>
    <property type="match status" value="3"/>
</dbReference>
<feature type="compositionally biased region" description="Low complexity" evidence="9">
    <location>
        <begin position="454"/>
        <end position="467"/>
    </location>
</feature>
<evidence type="ECO:0000256" key="1">
    <source>
        <dbReference type="ARBA" id="ARBA00004496"/>
    </source>
</evidence>
<dbReference type="InterPro" id="IPR036322">
    <property type="entry name" value="WD40_repeat_dom_sf"/>
</dbReference>
<dbReference type="SUPFAM" id="SSF50978">
    <property type="entry name" value="WD40 repeat-like"/>
    <property type="match status" value="2"/>
</dbReference>
<feature type="repeat" description="WD" evidence="7">
    <location>
        <begin position="72"/>
        <end position="107"/>
    </location>
</feature>
<evidence type="ECO:0000256" key="2">
    <source>
        <dbReference type="ARBA" id="ARBA00009482"/>
    </source>
</evidence>
<feature type="domain" description="DUF1899" evidence="10">
    <location>
        <begin position="1"/>
        <end position="63"/>
    </location>
</feature>
<feature type="domain" description="DUF1899" evidence="10">
    <location>
        <begin position="485"/>
        <end position="547"/>
    </location>
</feature>
<evidence type="ECO:0000256" key="6">
    <source>
        <dbReference type="ARBA" id="ARBA00023203"/>
    </source>
</evidence>
<dbReference type="GO" id="GO:0005737">
    <property type="term" value="C:cytoplasm"/>
    <property type="evidence" value="ECO:0007669"/>
    <property type="project" value="UniProtKB-SubCell"/>
</dbReference>
<evidence type="ECO:0000313" key="11">
    <source>
        <dbReference type="EMBL" id="KAK5576068.1"/>
    </source>
</evidence>
<feature type="repeat" description="WD" evidence="7">
    <location>
        <begin position="657"/>
        <end position="689"/>
    </location>
</feature>
<feature type="repeat" description="WD" evidence="7">
    <location>
        <begin position="611"/>
        <end position="648"/>
    </location>
</feature>
<keyword evidence="6" id="KW-0009">Actin-binding</keyword>
<dbReference type="SMART" id="SM01166">
    <property type="entry name" value="DUF1899"/>
    <property type="match status" value="2"/>
</dbReference>
<organism evidence="11 12">
    <name type="scientific">Dictyostelium firmibasis</name>
    <dbReference type="NCBI Taxonomy" id="79012"/>
    <lineage>
        <taxon>Eukaryota</taxon>
        <taxon>Amoebozoa</taxon>
        <taxon>Evosea</taxon>
        <taxon>Eumycetozoa</taxon>
        <taxon>Dictyostelia</taxon>
        <taxon>Dictyosteliales</taxon>
        <taxon>Dictyosteliaceae</taxon>
        <taxon>Dictyostelium</taxon>
    </lineage>
</organism>
<evidence type="ECO:0000256" key="7">
    <source>
        <dbReference type="PROSITE-ProRule" id="PRU00221"/>
    </source>
</evidence>
<evidence type="ECO:0000256" key="9">
    <source>
        <dbReference type="SAM" id="MobiDB-lite"/>
    </source>
</evidence>
<dbReference type="GO" id="GO:0030036">
    <property type="term" value="P:actin cytoskeleton organization"/>
    <property type="evidence" value="ECO:0007669"/>
    <property type="project" value="UniProtKB-ARBA"/>
</dbReference>
<comment type="subcellular location">
    <subcellularLocation>
        <location evidence="1">Cytoplasm</location>
    </subcellularLocation>
</comment>
<feature type="region of interest" description="Disordered" evidence="9">
    <location>
        <begin position="912"/>
        <end position="933"/>
    </location>
</feature>
<dbReference type="EMBL" id="JAVFKY010000005">
    <property type="protein sequence ID" value="KAK5576068.1"/>
    <property type="molecule type" value="Genomic_DNA"/>
</dbReference>
<dbReference type="PROSITE" id="PS50082">
    <property type="entry name" value="WD_REPEATS_2"/>
    <property type="match status" value="4"/>
</dbReference>
<dbReference type="FunFam" id="2.130.10.10:FF:000076">
    <property type="entry name" value="Coronin"/>
    <property type="match status" value="2"/>
</dbReference>
<feature type="region of interest" description="Disordered" evidence="9">
    <location>
        <begin position="362"/>
        <end position="381"/>
    </location>
</feature>
<dbReference type="InterPro" id="IPR019775">
    <property type="entry name" value="WD40_repeat_CS"/>
</dbReference>
<dbReference type="InterPro" id="IPR015505">
    <property type="entry name" value="Coronin"/>
</dbReference>
<keyword evidence="3" id="KW-0963">Cytoplasm</keyword>
<protein>
    <recommendedName>
        <fullName evidence="8">Coronin</fullName>
    </recommendedName>
</protein>
<keyword evidence="12" id="KW-1185">Reference proteome</keyword>
<feature type="compositionally biased region" description="Low complexity" evidence="9">
    <location>
        <begin position="417"/>
        <end position="434"/>
    </location>
</feature>
<dbReference type="InterPro" id="IPR015048">
    <property type="entry name" value="DUF1899"/>
</dbReference>
<dbReference type="PANTHER" id="PTHR10856:SF20">
    <property type="entry name" value="CORONIN-7"/>
    <property type="match status" value="1"/>
</dbReference>
<dbReference type="GO" id="GO:0003779">
    <property type="term" value="F:actin binding"/>
    <property type="evidence" value="ECO:0007669"/>
    <property type="project" value="UniProtKB-KW"/>
</dbReference>
<dbReference type="PANTHER" id="PTHR10856">
    <property type="entry name" value="CORONIN"/>
    <property type="match status" value="1"/>
</dbReference>
<evidence type="ECO:0000256" key="4">
    <source>
        <dbReference type="ARBA" id="ARBA00022574"/>
    </source>
</evidence>
<keyword evidence="5 8" id="KW-0677">Repeat</keyword>
<dbReference type="PRINTS" id="PR00320">
    <property type="entry name" value="GPROTEINBRPT"/>
</dbReference>
<dbReference type="InterPro" id="IPR020472">
    <property type="entry name" value="WD40_PAC1"/>
</dbReference>
<sequence>MFKVSKYRHTVGKVDKRELWYPDVNTSGNSSASTFVKANSKWVALNWQSNTGTIGLIPLKSFGKRKGETFLVHAHSSGVTDFEFNPFNEHQLITASDDSTIKVWNINEAIRSGATSLSTPSIVCSGHSKSIECIVFNPTANNILASCSTDKTLKIWDLSSGEEKYSWNFEQGSLTSLSWNYDGSLLVATGKDLKNRIIDPRTGESIQIGDGNQGVKPSRVVWLGNLNNFLTTGFSKMRERQLVLWSSQDLSKPIKSITLDSSTGVISPIYDQDAQLLFISGGGDSSVRVFDMNTQFTKDPAFTELSQVPSDTPSKGICALPKRALDVMEVEIDRILKATPNNIIPITFNMSRKSKSTFADDLFPNTSSTKPSLSSEQWLSGENKEPILVSLNPSDNQIDNDLDDLQLNDSEPIKKSTFFVDDNTQDNNNNGTVVVEEKQQKVGEDEEKEEENKSSSTSSPNIVSSQPSTPPTINDNIQRTGVVPKVVRSSKYRHIAGAAHQKSQFYTNLKINGSASNTCIAVNSEYVAVPMIGIGGPLAVIPLADKGRQVYVPCIEIGSQLCDYDLSQHNTSLVATGSEDSHVKVFKIPVGGISKPTANKSNNYTTTEVDFIGHNRKVISVNFHPTAENVLISSGGDMVVKLWDLNEGGAGEKLSFANVHTDMITSVDVNWTGDKILTSSKDKKMRIFDPRTNKGGLISETLTHTGSKGGKAVWLGQTGNIFTVGFNKSSEREYQLWDSRNLQSDTPLTSDKLDHLSGVITPFYDEDTGVVYLAGKGDSSIRMFEINDQEPYVHYLTQFSAGSPQIGVAKFAKKTSMDVKKCEIARFYRATDSTIEPLSMTVPRNRQEYFQDDIYPDTRQTCTPVMNSEEWFDGCIREPEFVSMKPSDMTNLSDAPPPPKKEDKFVVTQEIDNTPSRDQVTNSLLSRVSNQNATSNWEQIEKLKHNFTDYDNGDISDSEWD</sequence>
<dbReference type="Pfam" id="PF08953">
    <property type="entry name" value="DUF1899"/>
    <property type="match status" value="2"/>
</dbReference>
<feature type="repeat" description="WD" evidence="7">
    <location>
        <begin position="124"/>
        <end position="166"/>
    </location>
</feature>
<dbReference type="SMART" id="SM00320">
    <property type="entry name" value="WD40"/>
    <property type="match status" value="7"/>
</dbReference>
<reference evidence="11 12" key="1">
    <citation type="submission" date="2023-11" db="EMBL/GenBank/DDBJ databases">
        <title>Dfirmibasis_genome.</title>
        <authorList>
            <person name="Edelbroek B."/>
            <person name="Kjellin J."/>
            <person name="Jerlstrom-Hultqvist J."/>
            <person name="Soderbom F."/>
        </authorList>
    </citation>
    <scope>NUCLEOTIDE SEQUENCE [LARGE SCALE GENOMIC DNA]</scope>
    <source>
        <strain evidence="11 12">TNS-C-14</strain>
    </source>
</reference>
<dbReference type="Pfam" id="PF16300">
    <property type="entry name" value="WD40_4"/>
    <property type="match status" value="2"/>
</dbReference>